<keyword evidence="2" id="KW-1185">Reference proteome</keyword>
<accession>W9R8E0</accession>
<organism evidence="1 2">
    <name type="scientific">Morus notabilis</name>
    <dbReference type="NCBI Taxonomy" id="981085"/>
    <lineage>
        <taxon>Eukaryota</taxon>
        <taxon>Viridiplantae</taxon>
        <taxon>Streptophyta</taxon>
        <taxon>Embryophyta</taxon>
        <taxon>Tracheophyta</taxon>
        <taxon>Spermatophyta</taxon>
        <taxon>Magnoliopsida</taxon>
        <taxon>eudicotyledons</taxon>
        <taxon>Gunneridae</taxon>
        <taxon>Pentapetalae</taxon>
        <taxon>rosids</taxon>
        <taxon>fabids</taxon>
        <taxon>Rosales</taxon>
        <taxon>Moraceae</taxon>
        <taxon>Moreae</taxon>
        <taxon>Morus</taxon>
    </lineage>
</organism>
<dbReference type="AlphaFoldDB" id="W9R8E0"/>
<protein>
    <submittedName>
        <fullName evidence="1">Uncharacterized protein</fullName>
    </submittedName>
</protein>
<dbReference type="Proteomes" id="UP000030645">
    <property type="component" value="Unassembled WGS sequence"/>
</dbReference>
<sequence>MTHGRSWDEIHCVMKKIATEILHICEKDLASSSIPTPIVATHIVGEETLFFERCQSEEATGGHRCCEREGTSVSQLRDPEVCSVHSCIVDCISG</sequence>
<name>W9R8E0_9ROSA</name>
<dbReference type="EMBL" id="KE344693">
    <property type="protein sequence ID" value="EXB75918.1"/>
    <property type="molecule type" value="Genomic_DNA"/>
</dbReference>
<proteinExistence type="predicted"/>
<reference evidence="2" key="1">
    <citation type="submission" date="2013-01" db="EMBL/GenBank/DDBJ databases">
        <title>Draft Genome Sequence of a Mulberry Tree, Morus notabilis C.K. Schneid.</title>
        <authorList>
            <person name="He N."/>
            <person name="Zhao S."/>
        </authorList>
    </citation>
    <scope>NUCLEOTIDE SEQUENCE</scope>
</reference>
<evidence type="ECO:0000313" key="1">
    <source>
        <dbReference type="EMBL" id="EXB75918.1"/>
    </source>
</evidence>
<evidence type="ECO:0000313" key="2">
    <source>
        <dbReference type="Proteomes" id="UP000030645"/>
    </source>
</evidence>
<gene>
    <name evidence="1" type="ORF">L484_022595</name>
</gene>